<dbReference type="AlphaFoldDB" id="A0A2M9YTI6"/>
<keyword evidence="3" id="KW-1185">Reference proteome</keyword>
<dbReference type="EMBL" id="NPDU01000023">
    <property type="protein sequence ID" value="PJZ61975.1"/>
    <property type="molecule type" value="Genomic_DNA"/>
</dbReference>
<dbReference type="EMBL" id="NPDV01000002">
    <property type="protein sequence ID" value="PJZ54847.1"/>
    <property type="molecule type" value="Genomic_DNA"/>
</dbReference>
<organism evidence="1 4">
    <name type="scientific">Leptospira adleri</name>
    <dbReference type="NCBI Taxonomy" id="2023186"/>
    <lineage>
        <taxon>Bacteria</taxon>
        <taxon>Pseudomonadati</taxon>
        <taxon>Spirochaetota</taxon>
        <taxon>Spirochaetia</taxon>
        <taxon>Leptospirales</taxon>
        <taxon>Leptospiraceae</taxon>
        <taxon>Leptospira</taxon>
    </lineage>
</organism>
<name>A0A2M9YTI6_9LEPT</name>
<evidence type="ECO:0000313" key="2">
    <source>
        <dbReference type="EMBL" id="PJZ61975.1"/>
    </source>
</evidence>
<proteinExistence type="predicted"/>
<sequence>MAKDRFFDKETSSDAFSNTVLKNLTLDDFPRAKVTPDVPFPKARSQSSEDWNLSKNLSQQRTNLYKTKKHRFQTLEPLGNDTFVFLKTAL</sequence>
<protein>
    <submittedName>
        <fullName evidence="1">Uncharacterized protein</fullName>
    </submittedName>
</protein>
<dbReference type="Proteomes" id="UP000232188">
    <property type="component" value="Unassembled WGS sequence"/>
</dbReference>
<dbReference type="Proteomes" id="UP000232149">
    <property type="component" value="Unassembled WGS sequence"/>
</dbReference>
<gene>
    <name evidence="2" type="ORF">CH376_10530</name>
    <name evidence="1" type="ORF">CH380_03820</name>
</gene>
<reference evidence="3 4" key="1">
    <citation type="submission" date="2017-07" db="EMBL/GenBank/DDBJ databases">
        <title>Leptospira spp. isolated from tropical soils.</title>
        <authorList>
            <person name="Thibeaux R."/>
            <person name="Iraola G."/>
            <person name="Ferres I."/>
            <person name="Bierque E."/>
            <person name="Girault D."/>
            <person name="Soupe-Gilbert M.-E."/>
            <person name="Picardeau M."/>
            <person name="Goarant C."/>
        </authorList>
    </citation>
    <scope>NUCLEOTIDE SEQUENCE [LARGE SCALE GENOMIC DNA]</scope>
    <source>
        <strain evidence="1 4">FH2-B-C1</strain>
        <strain evidence="2 3">FH2-B-D1</strain>
    </source>
</reference>
<evidence type="ECO:0000313" key="1">
    <source>
        <dbReference type="EMBL" id="PJZ54847.1"/>
    </source>
</evidence>
<evidence type="ECO:0000313" key="3">
    <source>
        <dbReference type="Proteomes" id="UP000232149"/>
    </source>
</evidence>
<accession>A0A2M9YTI6</accession>
<comment type="caution">
    <text evidence="1">The sequence shown here is derived from an EMBL/GenBank/DDBJ whole genome shotgun (WGS) entry which is preliminary data.</text>
</comment>
<evidence type="ECO:0000313" key="4">
    <source>
        <dbReference type="Proteomes" id="UP000232188"/>
    </source>
</evidence>